<dbReference type="GO" id="GO:0006508">
    <property type="term" value="P:proteolysis"/>
    <property type="evidence" value="ECO:0007669"/>
    <property type="project" value="UniProtKB-KW"/>
</dbReference>
<evidence type="ECO:0000256" key="5">
    <source>
        <dbReference type="ARBA" id="ARBA00023180"/>
    </source>
</evidence>
<evidence type="ECO:0000256" key="1">
    <source>
        <dbReference type="ARBA" id="ARBA00007447"/>
    </source>
</evidence>
<dbReference type="InterPro" id="IPR033121">
    <property type="entry name" value="PEPTIDASE_A1"/>
</dbReference>
<dbReference type="Gene3D" id="2.40.70.10">
    <property type="entry name" value="Acid Proteases"/>
    <property type="match status" value="2"/>
</dbReference>
<comment type="caution">
    <text evidence="7">The sequence shown here is derived from an EMBL/GenBank/DDBJ whole genome shotgun (WGS) entry which is preliminary data.</text>
</comment>
<accession>A0ABC8UAW8</accession>
<name>A0ABC8UAW8_9AQUA</name>
<dbReference type="AlphaFoldDB" id="A0ABC8UAW8"/>
<proteinExistence type="inferred from homology"/>
<reference evidence="7 8" key="1">
    <citation type="submission" date="2024-02" db="EMBL/GenBank/DDBJ databases">
        <authorList>
            <person name="Vignale AGUSTIN F."/>
            <person name="Sosa J E."/>
            <person name="Modenutti C."/>
        </authorList>
    </citation>
    <scope>NUCLEOTIDE SEQUENCE [LARGE SCALE GENOMIC DNA]</scope>
</reference>
<keyword evidence="2" id="KW-0645">Protease</keyword>
<keyword evidence="4" id="KW-0378">Hydrolase</keyword>
<dbReference type="InterPro" id="IPR032799">
    <property type="entry name" value="TAXi_C"/>
</dbReference>
<dbReference type="SUPFAM" id="SSF50630">
    <property type="entry name" value="Acid proteases"/>
    <property type="match status" value="1"/>
</dbReference>
<evidence type="ECO:0000259" key="6">
    <source>
        <dbReference type="PROSITE" id="PS51767"/>
    </source>
</evidence>
<dbReference type="Pfam" id="PF14543">
    <property type="entry name" value="TAXi_N"/>
    <property type="match status" value="1"/>
</dbReference>
<dbReference type="Proteomes" id="UP001642360">
    <property type="component" value="Unassembled WGS sequence"/>
</dbReference>
<keyword evidence="5" id="KW-0325">Glycoprotein</keyword>
<evidence type="ECO:0000313" key="8">
    <source>
        <dbReference type="Proteomes" id="UP001642360"/>
    </source>
</evidence>
<dbReference type="Pfam" id="PF14541">
    <property type="entry name" value="TAXi_C"/>
    <property type="match status" value="1"/>
</dbReference>
<keyword evidence="8" id="KW-1185">Reference proteome</keyword>
<dbReference type="CDD" id="cd05476">
    <property type="entry name" value="pepsin_A_like_plant"/>
    <property type="match status" value="1"/>
</dbReference>
<dbReference type="PROSITE" id="PS51767">
    <property type="entry name" value="PEPTIDASE_A1"/>
    <property type="match status" value="1"/>
</dbReference>
<evidence type="ECO:0000256" key="4">
    <source>
        <dbReference type="ARBA" id="ARBA00022801"/>
    </source>
</evidence>
<evidence type="ECO:0000256" key="3">
    <source>
        <dbReference type="ARBA" id="ARBA00022750"/>
    </source>
</evidence>
<organism evidence="7 8">
    <name type="scientific">Ilex paraguariensis</name>
    <name type="common">yerba mate</name>
    <dbReference type="NCBI Taxonomy" id="185542"/>
    <lineage>
        <taxon>Eukaryota</taxon>
        <taxon>Viridiplantae</taxon>
        <taxon>Streptophyta</taxon>
        <taxon>Embryophyta</taxon>
        <taxon>Tracheophyta</taxon>
        <taxon>Spermatophyta</taxon>
        <taxon>Magnoliopsida</taxon>
        <taxon>eudicotyledons</taxon>
        <taxon>Gunneridae</taxon>
        <taxon>Pentapetalae</taxon>
        <taxon>asterids</taxon>
        <taxon>campanulids</taxon>
        <taxon>Aquifoliales</taxon>
        <taxon>Aquifoliaceae</taxon>
        <taxon>Ilex</taxon>
    </lineage>
</organism>
<dbReference type="PANTHER" id="PTHR47967">
    <property type="entry name" value="OS07G0603500 PROTEIN-RELATED"/>
    <property type="match status" value="1"/>
</dbReference>
<dbReference type="EMBL" id="CAUOFW020007013">
    <property type="protein sequence ID" value="CAK9177273.1"/>
    <property type="molecule type" value="Genomic_DNA"/>
</dbReference>
<dbReference type="InterPro" id="IPR032861">
    <property type="entry name" value="TAXi_N"/>
</dbReference>
<protein>
    <recommendedName>
        <fullName evidence="6">Peptidase A1 domain-containing protein</fullName>
    </recommendedName>
</protein>
<comment type="similarity">
    <text evidence="1">Belongs to the peptidase A1 family.</text>
</comment>
<sequence length="424" mass="47810">MANFLAFLQVKSTGFSLKLIHRDSPDSPLYPGELTQLERFQRLAESSKSRAYYLHWLRKIGEGNSAVFPDIIRPPITRFTYIFTINASLGTPSRKRSFIFDTASAIVWTQCMPCTYCFQQKYPLFDPNTSSTYRKILSNHKLSKHFNCSKGECTYNIWYGSGQSSQGIASMETFAFQSSRKVLASIREIVFGCGNKNQGHFPSNTLVTGLMGMNKSPISLVSQLGSRIRQRFSYCLLSFNSSYQSTFLRFGSDIVRRVNVQRTPFINGIPDMYVVNLMDISVGGRRLGFKTGTFGRGCVIDSGSAVSHIELGAYNSVVKAFISHFERFNVTRVSFEPFRGAICFRFPQGFNNFPSMTFHFQGANLEVSLASLFLFIGNQLCLAIIGERGITILGAHQQQNVRFIYDLDNEKLSFVKEDCSKDKA</sequence>
<keyword evidence="3" id="KW-0064">Aspartyl protease</keyword>
<dbReference type="GO" id="GO:0004190">
    <property type="term" value="F:aspartic-type endopeptidase activity"/>
    <property type="evidence" value="ECO:0007669"/>
    <property type="project" value="UniProtKB-KW"/>
</dbReference>
<dbReference type="InterPro" id="IPR051708">
    <property type="entry name" value="Plant_Aspart_Prot_A1"/>
</dbReference>
<evidence type="ECO:0000256" key="2">
    <source>
        <dbReference type="ARBA" id="ARBA00022670"/>
    </source>
</evidence>
<dbReference type="PANTHER" id="PTHR47967:SF123">
    <property type="entry name" value="ASPARTIC PROTEINASE NEPENTHESIN-1-LIKE"/>
    <property type="match status" value="1"/>
</dbReference>
<evidence type="ECO:0000313" key="7">
    <source>
        <dbReference type="EMBL" id="CAK9177273.1"/>
    </source>
</evidence>
<dbReference type="InterPro" id="IPR034161">
    <property type="entry name" value="Pepsin-like_plant"/>
</dbReference>
<dbReference type="InterPro" id="IPR021109">
    <property type="entry name" value="Peptidase_aspartic_dom_sf"/>
</dbReference>
<feature type="domain" description="Peptidase A1" evidence="6">
    <location>
        <begin position="83"/>
        <end position="415"/>
    </location>
</feature>
<gene>
    <name evidence="7" type="ORF">ILEXP_LOCUS47152</name>
</gene>